<dbReference type="PANTHER" id="PTHR33803">
    <property type="entry name" value="IS1478 TRANSPOSASE"/>
    <property type="match status" value="1"/>
</dbReference>
<feature type="domain" description="Transposase IS4-like" evidence="1">
    <location>
        <begin position="291"/>
        <end position="417"/>
    </location>
</feature>
<feature type="domain" description="Transposase InsH N-terminal" evidence="2">
    <location>
        <begin position="39"/>
        <end position="135"/>
    </location>
</feature>
<organism evidence="3 4">
    <name type="scientific">Sunxiuqinia dokdonensis</name>
    <dbReference type="NCBI Taxonomy" id="1409788"/>
    <lineage>
        <taxon>Bacteria</taxon>
        <taxon>Pseudomonadati</taxon>
        <taxon>Bacteroidota</taxon>
        <taxon>Bacteroidia</taxon>
        <taxon>Marinilabiliales</taxon>
        <taxon>Prolixibacteraceae</taxon>
        <taxon>Sunxiuqinia</taxon>
    </lineage>
</organism>
<dbReference type="Pfam" id="PF01609">
    <property type="entry name" value="DDE_Tnp_1"/>
    <property type="match status" value="1"/>
</dbReference>
<proteinExistence type="predicted"/>
<dbReference type="InterPro" id="IPR047710">
    <property type="entry name" value="Transpos_IS5-like"/>
</dbReference>
<dbReference type="PATRIC" id="fig|1409788.3.peg.1636"/>
<gene>
    <name evidence="3" type="ORF">NC99_15920</name>
</gene>
<evidence type="ECO:0000259" key="1">
    <source>
        <dbReference type="Pfam" id="PF01609"/>
    </source>
</evidence>
<dbReference type="Pfam" id="PF05598">
    <property type="entry name" value="DUF772"/>
    <property type="match status" value="1"/>
</dbReference>
<comment type="caution">
    <text evidence="3">The sequence shown here is derived from an EMBL/GenBank/DDBJ whole genome shotgun (WGS) entry which is preliminary data.</text>
</comment>
<evidence type="ECO:0000259" key="2">
    <source>
        <dbReference type="Pfam" id="PF05598"/>
    </source>
</evidence>
<dbReference type="GO" id="GO:0006313">
    <property type="term" value="P:DNA transposition"/>
    <property type="evidence" value="ECO:0007669"/>
    <property type="project" value="InterPro"/>
</dbReference>
<keyword evidence="4" id="KW-1185">Reference proteome</keyword>
<dbReference type="GO" id="GO:0003677">
    <property type="term" value="F:DNA binding"/>
    <property type="evidence" value="ECO:0007669"/>
    <property type="project" value="InterPro"/>
</dbReference>
<sequence length="474" mass="55481">MIFCWLKLQGYSYFQEKACKMIGKRDKSPQLNIFQVPLVQFIDKEHELSRLADQIDWELVEDEFSSYYCPDNGRPSIPIRKIVGVLLLKTMFSHSDESVVDRWQENPYWQYFCGETFFQHEKPFDPTELIKFRKRIGEEGAEKLLKLSINLFSRKEVEEKEVCIDTTVQEKNITYPTDAKLRKKIIEKCWNIAEKEGIKLRQSYRRTLKQLMIDQRFREHPKRRKKANAAARKIDTIAGRIVRDIERKLSSQQKQAYERDLIIFNLVLQQKRSDKNKIYSLHEPSVSCIAKGKEAKKYEFGNKSSLVVTKHSRIIVGAMAFEGNPYDGHTLDAQLNQIERLTGKLPRVAIVDRGYRGRKVIDDTQICTPGKLKASSTPYQKQQVRKRFRARAGIEPIIGHAKHDHRMERNFLAGVVGDQINTILAATGFNLMKKLRKIKAQIFVFIFKLNIWIENQIRFKRKILLIQKLAVFQA</sequence>
<dbReference type="InterPro" id="IPR002559">
    <property type="entry name" value="Transposase_11"/>
</dbReference>
<dbReference type="EMBL" id="LGIA01000097">
    <property type="protein sequence ID" value="KOH45591.1"/>
    <property type="molecule type" value="Genomic_DNA"/>
</dbReference>
<dbReference type="InterPro" id="IPR008490">
    <property type="entry name" value="Transposase_InsH_N"/>
</dbReference>
<dbReference type="Proteomes" id="UP000036958">
    <property type="component" value="Unassembled WGS sequence"/>
</dbReference>
<name>A0A0L8VAV4_9BACT</name>
<evidence type="ECO:0000313" key="4">
    <source>
        <dbReference type="Proteomes" id="UP000036958"/>
    </source>
</evidence>
<accession>A0A0L8VAV4</accession>
<dbReference type="STRING" id="1409788.NC99_15920"/>
<protein>
    <submittedName>
        <fullName evidence="3">Transposase ISPg7</fullName>
    </submittedName>
</protein>
<dbReference type="NCBIfam" id="NF033578">
    <property type="entry name" value="transpos_IS5_1"/>
    <property type="match status" value="1"/>
</dbReference>
<dbReference type="GO" id="GO:0004803">
    <property type="term" value="F:transposase activity"/>
    <property type="evidence" value="ECO:0007669"/>
    <property type="project" value="InterPro"/>
</dbReference>
<dbReference type="AlphaFoldDB" id="A0A0L8VAV4"/>
<reference evidence="4" key="1">
    <citation type="submission" date="2015-07" db="EMBL/GenBank/DDBJ databases">
        <title>Genome sequencing of Sunxiuqinia dokdonensis strain SK.</title>
        <authorList>
            <person name="Ahn S."/>
            <person name="Kim B.-C."/>
        </authorList>
    </citation>
    <scope>NUCLEOTIDE SEQUENCE [LARGE SCALE GENOMIC DNA]</scope>
    <source>
        <strain evidence="4">SK</strain>
    </source>
</reference>
<dbReference type="PANTHER" id="PTHR33803:SF3">
    <property type="entry name" value="BLL1974 PROTEIN"/>
    <property type="match status" value="1"/>
</dbReference>
<evidence type="ECO:0000313" key="3">
    <source>
        <dbReference type="EMBL" id="KOH45591.1"/>
    </source>
</evidence>